<name>A0A5C7A4G0_9GAMM</name>
<dbReference type="Proteomes" id="UP000321903">
    <property type="component" value="Unassembled WGS sequence"/>
</dbReference>
<evidence type="ECO:0000256" key="1">
    <source>
        <dbReference type="SAM" id="Phobius"/>
    </source>
</evidence>
<dbReference type="EMBL" id="VORZ01000001">
    <property type="protein sequence ID" value="TXD97520.1"/>
    <property type="molecule type" value="Genomic_DNA"/>
</dbReference>
<sequence>MGQIVGIAIVWFIIEMLLWYLMAQFISGWLVFGWFVIAAVIGISLIRKGMVALNPMAQQMKAGGMMNPAMRPQESTMLKSVAMAVAGILLLIPGIISDLLALLVVLPPVQKKLKDMANKYVMNNQQKMMEMMAKQMGGQMGGGQNPFGGMGGQNPFGGAGGMGGQNPFGDSNPFDKQQQNPFGNVFKQHTTIDGTAKNIPKDVKKITKSANDE</sequence>
<keyword evidence="3" id="KW-1185">Reference proteome</keyword>
<dbReference type="PANTHER" id="PTHR35335:SF1">
    <property type="entry name" value="UPF0716 PROTEIN FXSA"/>
    <property type="match status" value="1"/>
</dbReference>
<gene>
    <name evidence="2" type="ORF">ES754_00580</name>
</gene>
<feature type="transmembrane region" description="Helical" evidence="1">
    <location>
        <begin position="6"/>
        <end position="22"/>
    </location>
</feature>
<accession>A0A5C7A4G0</accession>
<protein>
    <submittedName>
        <fullName evidence="2">FxsA family protein</fullName>
    </submittedName>
</protein>
<dbReference type="Pfam" id="PF04186">
    <property type="entry name" value="FxsA"/>
    <property type="match status" value="1"/>
</dbReference>
<dbReference type="NCBIfam" id="NF008528">
    <property type="entry name" value="PRK11463.1-2"/>
    <property type="match status" value="1"/>
</dbReference>
<dbReference type="PANTHER" id="PTHR35335">
    <property type="entry name" value="UPF0716 PROTEIN FXSA"/>
    <property type="match status" value="1"/>
</dbReference>
<evidence type="ECO:0000313" key="3">
    <source>
        <dbReference type="Proteomes" id="UP000321903"/>
    </source>
</evidence>
<reference evidence="2 3" key="1">
    <citation type="submission" date="2019-08" db="EMBL/GenBank/DDBJ databases">
        <title>Genome sequence of Psychrobacter frigidicola ACAM304 (type strain).</title>
        <authorList>
            <person name="Bowman J.P."/>
        </authorList>
    </citation>
    <scope>NUCLEOTIDE SEQUENCE [LARGE SCALE GENOMIC DNA]</scope>
    <source>
        <strain evidence="2 3">ACAM 304</strain>
    </source>
</reference>
<dbReference type="GO" id="GO:0016020">
    <property type="term" value="C:membrane"/>
    <property type="evidence" value="ECO:0007669"/>
    <property type="project" value="InterPro"/>
</dbReference>
<evidence type="ECO:0000313" key="2">
    <source>
        <dbReference type="EMBL" id="TXD97520.1"/>
    </source>
</evidence>
<feature type="transmembrane region" description="Helical" evidence="1">
    <location>
        <begin position="81"/>
        <end position="106"/>
    </location>
</feature>
<comment type="caution">
    <text evidence="2">The sequence shown here is derived from an EMBL/GenBank/DDBJ whole genome shotgun (WGS) entry which is preliminary data.</text>
</comment>
<keyword evidence="1" id="KW-0812">Transmembrane</keyword>
<feature type="transmembrane region" description="Helical" evidence="1">
    <location>
        <begin position="29"/>
        <end position="46"/>
    </location>
</feature>
<dbReference type="RefSeq" id="WP_147221097.1">
    <property type="nucleotide sequence ID" value="NZ_CAJGYY010000001.1"/>
</dbReference>
<organism evidence="2 3">
    <name type="scientific">Psychrobacter frigidicola</name>
    <dbReference type="NCBI Taxonomy" id="45611"/>
    <lineage>
        <taxon>Bacteria</taxon>
        <taxon>Pseudomonadati</taxon>
        <taxon>Pseudomonadota</taxon>
        <taxon>Gammaproteobacteria</taxon>
        <taxon>Moraxellales</taxon>
        <taxon>Moraxellaceae</taxon>
        <taxon>Psychrobacter</taxon>
    </lineage>
</organism>
<proteinExistence type="predicted"/>
<keyword evidence="1" id="KW-0472">Membrane</keyword>
<dbReference type="OrthoDB" id="6712592at2"/>
<dbReference type="AlphaFoldDB" id="A0A5C7A4G0"/>
<keyword evidence="1" id="KW-1133">Transmembrane helix</keyword>
<dbReference type="InterPro" id="IPR007313">
    <property type="entry name" value="FxsA"/>
</dbReference>